<dbReference type="OrthoDB" id="1932741at2759"/>
<evidence type="ECO:0000313" key="2">
    <source>
        <dbReference type="Proteomes" id="UP000245207"/>
    </source>
</evidence>
<dbReference type="Gene3D" id="3.60.10.10">
    <property type="entry name" value="Endonuclease/exonuclease/phosphatase"/>
    <property type="match status" value="1"/>
</dbReference>
<dbReference type="EMBL" id="PKPP01002370">
    <property type="protein sequence ID" value="PWA75684.1"/>
    <property type="molecule type" value="Genomic_DNA"/>
</dbReference>
<gene>
    <name evidence="1" type="ORF">CTI12_AA066940</name>
</gene>
<name>A0A2U1NQA4_ARTAN</name>
<dbReference type="STRING" id="35608.A0A2U1NQA4"/>
<dbReference type="PANTHER" id="PTHR33710:SF79">
    <property type="entry name" value="OS06G0205337 PROTEIN"/>
    <property type="match status" value="1"/>
</dbReference>
<comment type="caution">
    <text evidence="1">The sequence shown here is derived from an EMBL/GenBank/DDBJ whole genome shotgun (WGS) entry which is preliminary data.</text>
</comment>
<keyword evidence="1" id="KW-0808">Transferase</keyword>
<dbReference type="PANTHER" id="PTHR33710">
    <property type="entry name" value="BNAC02G09200D PROTEIN"/>
    <property type="match status" value="1"/>
</dbReference>
<evidence type="ECO:0000313" key="1">
    <source>
        <dbReference type="EMBL" id="PWA75684.1"/>
    </source>
</evidence>
<organism evidence="1 2">
    <name type="scientific">Artemisia annua</name>
    <name type="common">Sweet wormwood</name>
    <dbReference type="NCBI Taxonomy" id="35608"/>
    <lineage>
        <taxon>Eukaryota</taxon>
        <taxon>Viridiplantae</taxon>
        <taxon>Streptophyta</taxon>
        <taxon>Embryophyta</taxon>
        <taxon>Tracheophyta</taxon>
        <taxon>Spermatophyta</taxon>
        <taxon>Magnoliopsida</taxon>
        <taxon>eudicotyledons</taxon>
        <taxon>Gunneridae</taxon>
        <taxon>Pentapetalae</taxon>
        <taxon>asterids</taxon>
        <taxon>campanulids</taxon>
        <taxon>Asterales</taxon>
        <taxon>Asteraceae</taxon>
        <taxon>Asteroideae</taxon>
        <taxon>Anthemideae</taxon>
        <taxon>Artemisiinae</taxon>
        <taxon>Artemisia</taxon>
    </lineage>
</organism>
<proteinExistence type="predicted"/>
<sequence length="415" mass="47682">MEGGKWAGVLWAKEFKGDEHFGATLCSRPWVLLGDFNAAINLEDHSCGSYTPDIAMREFKDCVNSMEVADDNSTGLHFTWNQKPKDSNGTLKKIDRTMGNLQFCDIFPGSFAIFQPYRISDHSPCVLRIHQVAKLKPKPFKFSNFLVHKEGFLDTVTSGWNLNVNGCALYRVVKRLKGLKSPFRKLLHNQGNLHERVDRIRKDLDEVQKAIDRDPFNSALPDEHAHCLLAFKEATLDEERFLKQKSKFQWLHAGDSNTAYFYNIVKSKCARNRIELVRDSANVLYEGNAVVGAFVSHYEHWGWRKLLAIRPMVRPFIWHKINNGKTTSVWFDMWCDLSPIRYMLTARDIVRAGLSLSDSVCDVIDNGTWRWSTDWFSRFPNLVNLPVPNLIDDSDDGLIWRDLDGNFRLFSVACA</sequence>
<dbReference type="AlphaFoldDB" id="A0A2U1NQA4"/>
<dbReference type="Proteomes" id="UP000245207">
    <property type="component" value="Unassembled WGS sequence"/>
</dbReference>
<reference evidence="1 2" key="1">
    <citation type="journal article" date="2018" name="Mol. Plant">
        <title>The genome of Artemisia annua provides insight into the evolution of Asteraceae family and artemisinin biosynthesis.</title>
        <authorList>
            <person name="Shen Q."/>
            <person name="Zhang L."/>
            <person name="Liao Z."/>
            <person name="Wang S."/>
            <person name="Yan T."/>
            <person name="Shi P."/>
            <person name="Liu M."/>
            <person name="Fu X."/>
            <person name="Pan Q."/>
            <person name="Wang Y."/>
            <person name="Lv Z."/>
            <person name="Lu X."/>
            <person name="Zhang F."/>
            <person name="Jiang W."/>
            <person name="Ma Y."/>
            <person name="Chen M."/>
            <person name="Hao X."/>
            <person name="Li L."/>
            <person name="Tang Y."/>
            <person name="Lv G."/>
            <person name="Zhou Y."/>
            <person name="Sun X."/>
            <person name="Brodelius P.E."/>
            <person name="Rose J.K.C."/>
            <person name="Tang K."/>
        </authorList>
    </citation>
    <scope>NUCLEOTIDE SEQUENCE [LARGE SCALE GENOMIC DNA]</scope>
    <source>
        <strain evidence="2">cv. Huhao1</strain>
        <tissue evidence="1">Leaf</tissue>
    </source>
</reference>
<keyword evidence="1" id="KW-0548">Nucleotidyltransferase</keyword>
<protein>
    <submittedName>
        <fullName evidence="1">RNA-directed DNA polymerase, eukaryota, Reverse transcriptase zinc-binding domain protein</fullName>
    </submittedName>
</protein>
<dbReference type="SUPFAM" id="SSF56219">
    <property type="entry name" value="DNase I-like"/>
    <property type="match status" value="1"/>
</dbReference>
<keyword evidence="2" id="KW-1185">Reference proteome</keyword>
<dbReference type="GO" id="GO:0003964">
    <property type="term" value="F:RNA-directed DNA polymerase activity"/>
    <property type="evidence" value="ECO:0007669"/>
    <property type="project" value="UniProtKB-KW"/>
</dbReference>
<keyword evidence="1" id="KW-0695">RNA-directed DNA polymerase</keyword>
<accession>A0A2U1NQA4</accession>
<dbReference type="InterPro" id="IPR036691">
    <property type="entry name" value="Endo/exonu/phosph_ase_sf"/>
</dbReference>